<name>A0A927CMP9_9BACL</name>
<sequence length="157" mass="18359">MTNIHDWSGYVTEHRFDSGLSKRDERLGLLIWFRLSRAYGRSLKESHRHLKQWGLTAAQFDVLAQVGAHDRLTQQQLAEKLFVTKGNITQLLGKLEELGLVKREQTWKHKYVSLTERGKELYADVVPVQEQFQASRFGALSREEKKRLLELLKKIQE</sequence>
<keyword evidence="6" id="KW-1185">Reference proteome</keyword>
<dbReference type="AlphaFoldDB" id="A0A927CMP9"/>
<dbReference type="EMBL" id="JACXIY010000014">
    <property type="protein sequence ID" value="MBD2869408.1"/>
    <property type="molecule type" value="Genomic_DNA"/>
</dbReference>
<evidence type="ECO:0000256" key="1">
    <source>
        <dbReference type="ARBA" id="ARBA00023015"/>
    </source>
</evidence>
<organism evidence="5 6">
    <name type="scientific">Paenibacillus arenilitoris</name>
    <dbReference type="NCBI Taxonomy" id="2772299"/>
    <lineage>
        <taxon>Bacteria</taxon>
        <taxon>Bacillati</taxon>
        <taxon>Bacillota</taxon>
        <taxon>Bacilli</taxon>
        <taxon>Bacillales</taxon>
        <taxon>Paenibacillaceae</taxon>
        <taxon>Paenibacillus</taxon>
    </lineage>
</organism>
<keyword evidence="1" id="KW-0805">Transcription regulation</keyword>
<dbReference type="PRINTS" id="PR00598">
    <property type="entry name" value="HTHMARR"/>
</dbReference>
<dbReference type="InterPro" id="IPR036388">
    <property type="entry name" value="WH-like_DNA-bd_sf"/>
</dbReference>
<dbReference type="GO" id="GO:0003677">
    <property type="term" value="F:DNA binding"/>
    <property type="evidence" value="ECO:0007669"/>
    <property type="project" value="UniProtKB-KW"/>
</dbReference>
<dbReference type="InterPro" id="IPR036390">
    <property type="entry name" value="WH_DNA-bd_sf"/>
</dbReference>
<protein>
    <submittedName>
        <fullName evidence="5">MarR family transcriptional regulator</fullName>
    </submittedName>
</protein>
<dbReference type="Proteomes" id="UP000632125">
    <property type="component" value="Unassembled WGS sequence"/>
</dbReference>
<dbReference type="SUPFAM" id="SSF46785">
    <property type="entry name" value="Winged helix' DNA-binding domain"/>
    <property type="match status" value="1"/>
</dbReference>
<dbReference type="Pfam" id="PF12802">
    <property type="entry name" value="MarR_2"/>
    <property type="match status" value="1"/>
</dbReference>
<evidence type="ECO:0000313" key="5">
    <source>
        <dbReference type="EMBL" id="MBD2869408.1"/>
    </source>
</evidence>
<proteinExistence type="predicted"/>
<reference evidence="5" key="1">
    <citation type="submission" date="2020-09" db="EMBL/GenBank/DDBJ databases">
        <title>A novel bacterium of genus Paenibacillus, isolated from South China Sea.</title>
        <authorList>
            <person name="Huang H."/>
            <person name="Mo K."/>
            <person name="Hu Y."/>
        </authorList>
    </citation>
    <scope>NUCLEOTIDE SEQUENCE</scope>
    <source>
        <strain evidence="5">IB182493</strain>
    </source>
</reference>
<keyword evidence="2" id="KW-0238">DNA-binding</keyword>
<dbReference type="Gene3D" id="1.10.10.10">
    <property type="entry name" value="Winged helix-like DNA-binding domain superfamily/Winged helix DNA-binding domain"/>
    <property type="match status" value="1"/>
</dbReference>
<dbReference type="SMART" id="SM00347">
    <property type="entry name" value="HTH_MARR"/>
    <property type="match status" value="1"/>
</dbReference>
<comment type="caution">
    <text evidence="5">The sequence shown here is derived from an EMBL/GenBank/DDBJ whole genome shotgun (WGS) entry which is preliminary data.</text>
</comment>
<dbReference type="InterPro" id="IPR000835">
    <property type="entry name" value="HTH_MarR-typ"/>
</dbReference>
<gene>
    <name evidence="5" type="ORF">IDH41_12535</name>
</gene>
<accession>A0A927CMP9</accession>
<evidence type="ECO:0000259" key="4">
    <source>
        <dbReference type="PROSITE" id="PS50995"/>
    </source>
</evidence>
<evidence type="ECO:0000256" key="3">
    <source>
        <dbReference type="ARBA" id="ARBA00023163"/>
    </source>
</evidence>
<dbReference type="GO" id="GO:0003700">
    <property type="term" value="F:DNA-binding transcription factor activity"/>
    <property type="evidence" value="ECO:0007669"/>
    <property type="project" value="InterPro"/>
</dbReference>
<evidence type="ECO:0000313" key="6">
    <source>
        <dbReference type="Proteomes" id="UP000632125"/>
    </source>
</evidence>
<evidence type="ECO:0000256" key="2">
    <source>
        <dbReference type="ARBA" id="ARBA00023125"/>
    </source>
</evidence>
<dbReference type="PANTHER" id="PTHR42756:SF1">
    <property type="entry name" value="TRANSCRIPTIONAL REPRESSOR OF EMRAB OPERON"/>
    <property type="match status" value="1"/>
</dbReference>
<keyword evidence="3" id="KW-0804">Transcription</keyword>
<dbReference type="PROSITE" id="PS50995">
    <property type="entry name" value="HTH_MARR_2"/>
    <property type="match status" value="1"/>
</dbReference>
<feature type="domain" description="HTH marR-type" evidence="4">
    <location>
        <begin position="25"/>
        <end position="157"/>
    </location>
</feature>
<dbReference type="PANTHER" id="PTHR42756">
    <property type="entry name" value="TRANSCRIPTIONAL REGULATOR, MARR"/>
    <property type="match status" value="1"/>
</dbReference>